<dbReference type="GO" id="GO:0008270">
    <property type="term" value="F:zinc ion binding"/>
    <property type="evidence" value="ECO:0007669"/>
    <property type="project" value="UniProtKB-KW"/>
</dbReference>
<dbReference type="Proteomes" id="UP001140453">
    <property type="component" value="Unassembled WGS sequence"/>
</dbReference>
<keyword evidence="9" id="KW-1185">Reference proteome</keyword>
<evidence type="ECO:0000256" key="3">
    <source>
        <dbReference type="ARBA" id="ARBA00022771"/>
    </source>
</evidence>
<feature type="compositionally biased region" description="Polar residues" evidence="6">
    <location>
        <begin position="13"/>
        <end position="34"/>
    </location>
</feature>
<gene>
    <name evidence="8" type="primary">SFP1</name>
    <name evidence="8" type="ORF">N0V93_003317</name>
</gene>
<feature type="region of interest" description="Disordered" evidence="6">
    <location>
        <begin position="932"/>
        <end position="1005"/>
    </location>
</feature>
<organism evidence="8 9">
    <name type="scientific">Gnomoniopsis smithogilvyi</name>
    <dbReference type="NCBI Taxonomy" id="1191159"/>
    <lineage>
        <taxon>Eukaryota</taxon>
        <taxon>Fungi</taxon>
        <taxon>Dikarya</taxon>
        <taxon>Ascomycota</taxon>
        <taxon>Pezizomycotina</taxon>
        <taxon>Sordariomycetes</taxon>
        <taxon>Sordariomycetidae</taxon>
        <taxon>Diaporthales</taxon>
        <taxon>Gnomoniaceae</taxon>
        <taxon>Gnomoniopsis</taxon>
    </lineage>
</organism>
<proteinExistence type="predicted"/>
<feature type="region of interest" description="Disordered" evidence="6">
    <location>
        <begin position="535"/>
        <end position="556"/>
    </location>
</feature>
<feature type="region of interest" description="Disordered" evidence="6">
    <location>
        <begin position="1"/>
        <end position="235"/>
    </location>
</feature>
<keyword evidence="2" id="KW-0677">Repeat</keyword>
<dbReference type="EMBL" id="JAPEVB010000002">
    <property type="protein sequence ID" value="KAJ4394100.1"/>
    <property type="molecule type" value="Genomic_DNA"/>
</dbReference>
<protein>
    <submittedName>
        <fullName evidence="8">Transcriptional regulator of ribosomal biogenesis proteins</fullName>
    </submittedName>
</protein>
<dbReference type="Gene3D" id="3.30.160.60">
    <property type="entry name" value="Classic Zinc Finger"/>
    <property type="match status" value="2"/>
</dbReference>
<dbReference type="SUPFAM" id="SSF57667">
    <property type="entry name" value="beta-beta-alpha zinc fingers"/>
    <property type="match status" value="1"/>
</dbReference>
<dbReference type="AlphaFoldDB" id="A0A9W8Z0I2"/>
<evidence type="ECO:0000259" key="7">
    <source>
        <dbReference type="PROSITE" id="PS50157"/>
    </source>
</evidence>
<dbReference type="InterPro" id="IPR036236">
    <property type="entry name" value="Znf_C2H2_sf"/>
</dbReference>
<comment type="caution">
    <text evidence="8">The sequence shown here is derived from an EMBL/GenBank/DDBJ whole genome shotgun (WGS) entry which is preliminary data.</text>
</comment>
<dbReference type="PANTHER" id="PTHR23057">
    <property type="entry name" value="JUXTAPOSED WITH ANOTHER ZINC FINGER PROTEIN 1"/>
    <property type="match status" value="1"/>
</dbReference>
<keyword evidence="4" id="KW-0862">Zinc</keyword>
<evidence type="ECO:0000256" key="2">
    <source>
        <dbReference type="ARBA" id="ARBA00022737"/>
    </source>
</evidence>
<evidence type="ECO:0000313" key="9">
    <source>
        <dbReference type="Proteomes" id="UP001140453"/>
    </source>
</evidence>
<feature type="compositionally biased region" description="Low complexity" evidence="6">
    <location>
        <begin position="78"/>
        <end position="99"/>
    </location>
</feature>
<dbReference type="FunFam" id="3.30.160.60:FF:000446">
    <property type="entry name" value="Zinc finger protein"/>
    <property type="match status" value="1"/>
</dbReference>
<feature type="compositionally biased region" description="Basic and acidic residues" evidence="6">
    <location>
        <begin position="976"/>
        <end position="987"/>
    </location>
</feature>
<evidence type="ECO:0000256" key="6">
    <source>
        <dbReference type="SAM" id="MobiDB-lite"/>
    </source>
</evidence>
<feature type="compositionally biased region" description="Low complexity" evidence="6">
    <location>
        <begin position="166"/>
        <end position="224"/>
    </location>
</feature>
<feature type="compositionally biased region" description="Basic and acidic residues" evidence="6">
    <location>
        <begin position="360"/>
        <end position="370"/>
    </location>
</feature>
<feature type="region of interest" description="Disordered" evidence="6">
    <location>
        <begin position="302"/>
        <end position="370"/>
    </location>
</feature>
<evidence type="ECO:0000256" key="5">
    <source>
        <dbReference type="PROSITE-ProRule" id="PRU00042"/>
    </source>
</evidence>
<dbReference type="PROSITE" id="PS50157">
    <property type="entry name" value="ZINC_FINGER_C2H2_2"/>
    <property type="match status" value="1"/>
</dbReference>
<feature type="compositionally biased region" description="Acidic residues" evidence="6">
    <location>
        <begin position="942"/>
        <end position="956"/>
    </location>
</feature>
<keyword evidence="1" id="KW-0479">Metal-binding</keyword>
<dbReference type="InterPro" id="IPR013087">
    <property type="entry name" value="Znf_C2H2_type"/>
</dbReference>
<accession>A0A9W8Z0I2</accession>
<dbReference type="GO" id="GO:0005634">
    <property type="term" value="C:nucleus"/>
    <property type="evidence" value="ECO:0007669"/>
    <property type="project" value="TreeGrafter"/>
</dbReference>
<feature type="compositionally biased region" description="Low complexity" evidence="6">
    <location>
        <begin position="35"/>
        <end position="47"/>
    </location>
</feature>
<sequence>MLRSPKTFKSFWEGSTNTSANRSRPSTAEGPNQVQPQAQAQAPAQAQGHIANDKSDWALACAGGGTAGANGGPGPGSSTGSTGVQRPAHSPSPSPSHSSVHLQPRSRPLADSTHAQTSQSQSPSGLSLARATSNLGSALASKGSMASPSDNNFSGYRPSCTPFKLTTTPSTHHPSTTTCDSSLVSAAPASASTPSNHPSTSSTQQQPKQQQRSPSPSSVSTSPQPVTPDWPVDIPANATAADATGIAIDNAKLSPVDSRDTSSLAHNLTSTEHSVASLGSLRVLDADGDIHIDDYPDFHVTDPGPLFDQHNPDPPTHAPASAERDDDEVMTTGPFDSAMGRSRQDSFVGTKPISMNISNHARDQANRPRRESLAGSFMGGSLMGGMSWGGLSVGSFIRDEVFAGTSPFIAHGQSPSVQSTSYLPKLEQTFMRDFRCCDKTWQTMHDLLQHYEENHHGQQNMQISNPMGGFERKLQTGFPIADPPRSNNRSMQPNTSAGANANGMSGMGLQVAGQMGQQNRQFGGMSGSTGMNMSGISSMMRSQPGTPSQGQSQLSMSDDLDAVGDMEMDDMMDVDDNQRTMQQTRQMFGQQQRPSLSLNSSGLGGFNQQALRTSTPTTPGAAGFGFQNNPTVSSVNTPTMGSQTFRGQFQDASNLATPTNELMDDDFSGMPKMNALGQVNLNLNGLGGLDVSQFGLSGFGNGNGNNMNNNFGTISDPGKQLFSPGGGNSMMTPEQQNIQQQFAQFGIDVSALPAGTDLQALLQQLSPLAIQEEHKPFKCPVIGCEKAYKNQNGLKYHKTHGHSTQQLHENGDGTFSIVNPETSQPFPGTLGMEKEKPFKCDVCGKRYKNLNGLKYHKAHSPPCDPDVVARQQNAMATLAAISGNPMPMGLNMTNFGTMNPGLPNIEDGLGGELDEEPELPGQALHDMFIDEPADEPNHEVDDVSAEESDEVADEEQNVVAFGQPQSSPIATARTRRQPDSSPRHKCTEVNPDTGEPCNADFSRAG</sequence>
<feature type="compositionally biased region" description="Polar residues" evidence="6">
    <location>
        <begin position="144"/>
        <end position="154"/>
    </location>
</feature>
<feature type="domain" description="C2H2-type" evidence="7">
    <location>
        <begin position="777"/>
        <end position="807"/>
    </location>
</feature>
<evidence type="ECO:0000256" key="4">
    <source>
        <dbReference type="ARBA" id="ARBA00022833"/>
    </source>
</evidence>
<feature type="compositionally biased region" description="Gly residues" evidence="6">
    <location>
        <begin position="62"/>
        <end position="77"/>
    </location>
</feature>
<keyword evidence="3 5" id="KW-0863">Zinc-finger</keyword>
<dbReference type="PANTHER" id="PTHR23057:SF0">
    <property type="entry name" value="JUXTAPOSED WITH ANOTHER ZINC FINGER PROTEIN 1"/>
    <property type="match status" value="1"/>
</dbReference>
<evidence type="ECO:0000313" key="8">
    <source>
        <dbReference type="EMBL" id="KAJ4394100.1"/>
    </source>
</evidence>
<dbReference type="InterPro" id="IPR051580">
    <property type="entry name" value="ZnF-Chromatin_assoc"/>
</dbReference>
<dbReference type="OrthoDB" id="3269380at2759"/>
<feature type="compositionally biased region" description="Polar residues" evidence="6">
    <location>
        <begin position="113"/>
        <end position="136"/>
    </location>
</feature>
<dbReference type="SMART" id="SM00355">
    <property type="entry name" value="ZnF_C2H2"/>
    <property type="match status" value="2"/>
</dbReference>
<name>A0A9W8Z0I2_9PEZI</name>
<dbReference type="PROSITE" id="PS00028">
    <property type="entry name" value="ZINC_FINGER_C2H2_1"/>
    <property type="match status" value="1"/>
</dbReference>
<evidence type="ECO:0000256" key="1">
    <source>
        <dbReference type="ARBA" id="ARBA00022723"/>
    </source>
</evidence>
<reference evidence="8" key="1">
    <citation type="submission" date="2022-10" db="EMBL/GenBank/DDBJ databases">
        <title>Tapping the CABI collections for fungal endophytes: first genome assemblies for Collariella, Neodidymelliopsis, Ascochyta clinopodiicola, Didymella pomorum, Didymosphaeria variabile, Neocosmospora piperis and Neocucurbitaria cava.</title>
        <authorList>
            <person name="Hill R."/>
        </authorList>
    </citation>
    <scope>NUCLEOTIDE SEQUENCE</scope>
    <source>
        <strain evidence="8">IMI 355082</strain>
    </source>
</reference>
<feature type="compositionally biased region" description="Low complexity" evidence="6">
    <location>
        <begin position="535"/>
        <end position="555"/>
    </location>
</feature>